<gene>
    <name evidence="2" type="ORF">AB8U03_12655</name>
</gene>
<accession>A0ABV4BS20</accession>
<dbReference type="RefSeq" id="WP_369704922.1">
    <property type="nucleotide sequence ID" value="NZ_JBGEWD010000012.1"/>
</dbReference>
<sequence>MEYFVEELKNKKIISKDDIEILKNYINKKYLKVDSKEKAKMLSNTIHHILDINLNGLPENYRQTIKLDILKTTLFQNKKSIFMYDIFNCCMKNEFIKKNFKRELTQWVNNNIENKIREIDLSNYEKNTEHISILKGNSNVKIGAFPTSTGQDENTFNHPLPFQLKCSKKFLTIITASILTIGILGQLILKSPFNIIDFSQIDSIHLEDFIDKITLENYKRNFPNIYLPEYLKYQNIDENKLKSYLSTRNSLLCREPYFSTIINTSKEFNLNPILLFAITGQEQNFVPVNTSNAYKIANNPFNVYHSWQEYNTNIRDSSRIAARTIINLSIDKPKENNPFMWIGKKYAEDENWGNGVQSIFEEINHYYAIHSER</sequence>
<evidence type="ECO:0000313" key="2">
    <source>
        <dbReference type="EMBL" id="MEY8001027.1"/>
    </source>
</evidence>
<keyword evidence="1" id="KW-0472">Membrane</keyword>
<evidence type="ECO:0000256" key="1">
    <source>
        <dbReference type="SAM" id="Phobius"/>
    </source>
</evidence>
<comment type="caution">
    <text evidence="2">The sequence shown here is derived from an EMBL/GenBank/DDBJ whole genome shotgun (WGS) entry which is preliminary data.</text>
</comment>
<reference evidence="2 3" key="1">
    <citation type="submission" date="2024-08" db="EMBL/GenBank/DDBJ databases">
        <title>Clostridium lapicellarii sp. nov., and Clostridium renhuaiense sp. nov., two species isolated from the mud in a fermentation cellar used for producing sauce-flavour Chinese liquors.</title>
        <authorList>
            <person name="Yang F."/>
            <person name="Wang H."/>
            <person name="Chen L.Q."/>
            <person name="Zhou N."/>
            <person name="Lu J.J."/>
            <person name="Pu X.X."/>
            <person name="Wan B."/>
            <person name="Wang L."/>
            <person name="Liu S.J."/>
        </authorList>
    </citation>
    <scope>NUCLEOTIDE SEQUENCE [LARGE SCALE GENOMIC DNA]</scope>
    <source>
        <strain evidence="2 3">MT-5</strain>
    </source>
</reference>
<keyword evidence="3" id="KW-1185">Reference proteome</keyword>
<organism evidence="2 3">
    <name type="scientific">Clostridium moutaii</name>
    <dbReference type="NCBI Taxonomy" id="3240932"/>
    <lineage>
        <taxon>Bacteria</taxon>
        <taxon>Bacillati</taxon>
        <taxon>Bacillota</taxon>
        <taxon>Clostridia</taxon>
        <taxon>Eubacteriales</taxon>
        <taxon>Clostridiaceae</taxon>
        <taxon>Clostridium</taxon>
    </lineage>
</organism>
<keyword evidence="1" id="KW-1133">Transmembrane helix</keyword>
<proteinExistence type="predicted"/>
<keyword evidence="1" id="KW-0812">Transmembrane</keyword>
<dbReference type="EMBL" id="JBGEWD010000012">
    <property type="protein sequence ID" value="MEY8001027.1"/>
    <property type="molecule type" value="Genomic_DNA"/>
</dbReference>
<name>A0ABV4BS20_9CLOT</name>
<protein>
    <recommendedName>
        <fullName evidence="4">Mannosyl-glycoprotein endo-beta-N-acetylglucosamidase-like domain-containing protein</fullName>
    </recommendedName>
</protein>
<feature type="transmembrane region" description="Helical" evidence="1">
    <location>
        <begin position="170"/>
        <end position="189"/>
    </location>
</feature>
<dbReference type="Proteomes" id="UP001564657">
    <property type="component" value="Unassembled WGS sequence"/>
</dbReference>
<evidence type="ECO:0000313" key="3">
    <source>
        <dbReference type="Proteomes" id="UP001564657"/>
    </source>
</evidence>
<evidence type="ECO:0008006" key="4">
    <source>
        <dbReference type="Google" id="ProtNLM"/>
    </source>
</evidence>